<dbReference type="GeneID" id="77099850"/>
<dbReference type="Proteomes" id="UP000095746">
    <property type="component" value="Unassembled WGS sequence"/>
</dbReference>
<reference evidence="2" key="2">
    <citation type="submission" date="2023-01" db="EMBL/GenBank/DDBJ databases">
        <title>Human gut microbiome strain richness.</title>
        <authorList>
            <person name="Chen-Liaw A."/>
        </authorList>
    </citation>
    <scope>NUCLEOTIDE SEQUENCE</scope>
    <source>
        <strain evidence="3">1001287st1_F4_1001285I_161205</strain>
        <strain evidence="2">2225st1_A6_2225SCRN_200828</strain>
    </source>
</reference>
<reference evidence="1 4" key="1">
    <citation type="submission" date="2015-09" db="EMBL/GenBank/DDBJ databases">
        <authorList>
            <consortium name="Pathogen Informatics"/>
        </authorList>
    </citation>
    <scope>NUCLEOTIDE SEQUENCE [LARGE SCALE GENOMIC DNA]</scope>
    <source>
        <strain evidence="1 4">2789STDY5608854</strain>
    </source>
</reference>
<evidence type="ECO:0000313" key="4">
    <source>
        <dbReference type="Proteomes" id="UP000095746"/>
    </source>
</evidence>
<evidence type="ECO:0000313" key="3">
    <source>
        <dbReference type="EMBL" id="MDB7933475.1"/>
    </source>
</evidence>
<dbReference type="EMBL" id="JAQLWO010000002">
    <property type="protein sequence ID" value="MDB7904807.1"/>
    <property type="molecule type" value="Genomic_DNA"/>
</dbReference>
<accession>A0A174BIC6</accession>
<evidence type="ECO:0000313" key="2">
    <source>
        <dbReference type="EMBL" id="MDB7904807.1"/>
    </source>
</evidence>
<dbReference type="Proteomes" id="UP001211173">
    <property type="component" value="Unassembled WGS sequence"/>
</dbReference>
<protein>
    <submittedName>
        <fullName evidence="1">Uncharacterized protein</fullName>
    </submittedName>
</protein>
<organism evidence="1 4">
    <name type="scientific">Flavonifractor plautii</name>
    <name type="common">Fusobacterium plautii</name>
    <dbReference type="NCBI Taxonomy" id="292800"/>
    <lineage>
        <taxon>Bacteria</taxon>
        <taxon>Bacillati</taxon>
        <taxon>Bacillota</taxon>
        <taxon>Clostridia</taxon>
        <taxon>Eubacteriales</taxon>
        <taxon>Oscillospiraceae</taxon>
        <taxon>Flavonifractor</taxon>
    </lineage>
</organism>
<evidence type="ECO:0000313" key="1">
    <source>
        <dbReference type="EMBL" id="CUN99376.1"/>
    </source>
</evidence>
<dbReference type="EMBL" id="JAQLWV010000013">
    <property type="protein sequence ID" value="MDB7933475.1"/>
    <property type="molecule type" value="Genomic_DNA"/>
</dbReference>
<dbReference type="EMBL" id="CYZT01000032">
    <property type="protein sequence ID" value="CUN99376.1"/>
    <property type="molecule type" value="Genomic_DNA"/>
</dbReference>
<sequence length="43" mass="4764">MEIDSMTQTELASYLETLAKLVEATAKDAQDAARIIREAIPKQ</sequence>
<gene>
    <name evidence="1" type="ORF">ERS852411_00802</name>
    <name evidence="2" type="ORF">PND83_02330</name>
    <name evidence="3" type="ORF">PNE06_10370</name>
</gene>
<dbReference type="RefSeq" id="WP_007489672.1">
    <property type="nucleotide sequence ID" value="NZ_BAABXT010000001.1"/>
</dbReference>
<name>A0A174BIC6_FLAPL</name>
<proteinExistence type="predicted"/>
<dbReference type="AlphaFoldDB" id="A0A174BIC6"/>
<dbReference type="Proteomes" id="UP001211006">
    <property type="component" value="Unassembled WGS sequence"/>
</dbReference>